<protein>
    <recommendedName>
        <fullName evidence="2">non-specific serine/threonine protein kinase</fullName>
        <ecNumber evidence="2">2.7.11.1</ecNumber>
    </recommendedName>
</protein>
<sequence>MITPLDIDETSIAAGVEHSCAIYTKSYDDVGGRVLCWGLDNGGQSSPPPGQFIQVSTGRLHTCALRIDETIECWGSGAPIMRPNGLFEQVSSGDFHSCGVLKDKSIQCWGTAAGGLSSAPSGKFVQVSCGKDFTCALSTEGVATCWGENSRGQLNVPADTSFKQISASPGNFACGVTADNDIRCWGDNHRKQCEPPSGEKYTLVSTSRLGACAIKVSRALQLDKTVVCWGMRSGVTSAPRDVKFDELTLGWNHGCGIRVEDGGAQCWGDRSNNRLDVPAILRI</sequence>
<evidence type="ECO:0000256" key="7">
    <source>
        <dbReference type="ARBA" id="ARBA00023157"/>
    </source>
</evidence>
<accession>K3WCY4</accession>
<dbReference type="EnsemblProtists" id="PYU1_T002825">
    <property type="protein sequence ID" value="PYU1_T002825"/>
    <property type="gene ID" value="PYU1_G002822"/>
</dbReference>
<dbReference type="EMBL" id="GL376628">
    <property type="status" value="NOT_ANNOTATED_CDS"/>
    <property type="molecule type" value="Genomic_DNA"/>
</dbReference>
<evidence type="ECO:0000256" key="1">
    <source>
        <dbReference type="ARBA" id="ARBA00004479"/>
    </source>
</evidence>
<comment type="catalytic activity">
    <reaction evidence="11">
        <text>L-seryl-[protein] + ATP = O-phospho-L-seryl-[protein] + ADP + H(+)</text>
        <dbReference type="Rhea" id="RHEA:17989"/>
        <dbReference type="Rhea" id="RHEA-COMP:9863"/>
        <dbReference type="Rhea" id="RHEA-COMP:11604"/>
        <dbReference type="ChEBI" id="CHEBI:15378"/>
        <dbReference type="ChEBI" id="CHEBI:29999"/>
        <dbReference type="ChEBI" id="CHEBI:30616"/>
        <dbReference type="ChEBI" id="CHEBI:83421"/>
        <dbReference type="ChEBI" id="CHEBI:456216"/>
        <dbReference type="EC" id="2.7.11.1"/>
    </reaction>
</comment>
<dbReference type="Gene3D" id="2.130.10.30">
    <property type="entry name" value="Regulator of chromosome condensation 1/beta-lactamase-inhibitor protein II"/>
    <property type="match status" value="2"/>
</dbReference>
<dbReference type="VEuPathDB" id="FungiDB:PYU1_G002822"/>
<evidence type="ECO:0000256" key="9">
    <source>
        <dbReference type="ARBA" id="ARBA00023180"/>
    </source>
</evidence>
<dbReference type="GO" id="GO:0004674">
    <property type="term" value="F:protein serine/threonine kinase activity"/>
    <property type="evidence" value="ECO:0007669"/>
    <property type="project" value="UniProtKB-KW"/>
</dbReference>
<evidence type="ECO:0000256" key="10">
    <source>
        <dbReference type="ARBA" id="ARBA00047899"/>
    </source>
</evidence>
<dbReference type="HOGENOM" id="CLU_074252_1_0_1"/>
<dbReference type="GO" id="GO:0016020">
    <property type="term" value="C:membrane"/>
    <property type="evidence" value="ECO:0007669"/>
    <property type="project" value="UniProtKB-SubCell"/>
</dbReference>
<keyword evidence="3" id="KW-0812">Transmembrane</keyword>
<keyword evidence="9" id="KW-0325">Glycoprotein</keyword>
<keyword evidence="4" id="KW-0732">Signal</keyword>
<dbReference type="Pfam" id="PF13540">
    <property type="entry name" value="RCC1_2"/>
    <property type="match status" value="3"/>
</dbReference>
<evidence type="ECO:0000256" key="5">
    <source>
        <dbReference type="ARBA" id="ARBA00022989"/>
    </source>
</evidence>
<evidence type="ECO:0000256" key="6">
    <source>
        <dbReference type="ARBA" id="ARBA00023136"/>
    </source>
</evidence>
<evidence type="ECO:0000256" key="11">
    <source>
        <dbReference type="ARBA" id="ARBA00048679"/>
    </source>
</evidence>
<reference evidence="14" key="2">
    <citation type="submission" date="2010-04" db="EMBL/GenBank/DDBJ databases">
        <authorList>
            <person name="Buell R."/>
            <person name="Hamilton J."/>
            <person name="Hostetler J."/>
        </authorList>
    </citation>
    <scope>NUCLEOTIDE SEQUENCE [LARGE SCALE GENOMIC DNA]</scope>
    <source>
        <strain evidence="14">DAOM:BR144</strain>
    </source>
</reference>
<dbReference type="SUPFAM" id="SSF50985">
    <property type="entry name" value="RCC1/BLIP-II"/>
    <property type="match status" value="1"/>
</dbReference>
<keyword evidence="8" id="KW-0675">Receptor</keyword>
<dbReference type="eggNOG" id="KOG1187">
    <property type="taxonomic scope" value="Eukaryota"/>
</dbReference>
<reference evidence="14" key="1">
    <citation type="journal article" date="2010" name="Genome Biol.">
        <title>Genome sequence of the necrotrophic plant pathogen Pythium ultimum reveals original pathogenicity mechanisms and effector repertoire.</title>
        <authorList>
            <person name="Levesque C.A."/>
            <person name="Brouwer H."/>
            <person name="Cano L."/>
            <person name="Hamilton J.P."/>
            <person name="Holt C."/>
            <person name="Huitema E."/>
            <person name="Raffaele S."/>
            <person name="Robideau G.P."/>
            <person name="Thines M."/>
            <person name="Win J."/>
            <person name="Zerillo M.M."/>
            <person name="Beakes G.W."/>
            <person name="Boore J.L."/>
            <person name="Busam D."/>
            <person name="Dumas B."/>
            <person name="Ferriera S."/>
            <person name="Fuerstenberg S.I."/>
            <person name="Gachon C.M."/>
            <person name="Gaulin E."/>
            <person name="Govers F."/>
            <person name="Grenville-Briggs L."/>
            <person name="Horner N."/>
            <person name="Hostetler J."/>
            <person name="Jiang R.H."/>
            <person name="Johnson J."/>
            <person name="Krajaejun T."/>
            <person name="Lin H."/>
            <person name="Meijer H.J."/>
            <person name="Moore B."/>
            <person name="Morris P."/>
            <person name="Phuntmart V."/>
            <person name="Puiu D."/>
            <person name="Shetty J."/>
            <person name="Stajich J.E."/>
            <person name="Tripathy S."/>
            <person name="Wawra S."/>
            <person name="van West P."/>
            <person name="Whitty B.R."/>
            <person name="Coutinho P.M."/>
            <person name="Henrissat B."/>
            <person name="Martin F."/>
            <person name="Thomas P.D."/>
            <person name="Tyler B.M."/>
            <person name="De Vries R.P."/>
            <person name="Kamoun S."/>
            <person name="Yandell M."/>
            <person name="Tisserat N."/>
            <person name="Buell C.R."/>
        </authorList>
    </citation>
    <scope>NUCLEOTIDE SEQUENCE</scope>
    <source>
        <strain evidence="14">DAOM:BR144</strain>
    </source>
</reference>
<evidence type="ECO:0000256" key="8">
    <source>
        <dbReference type="ARBA" id="ARBA00023170"/>
    </source>
</evidence>
<name>K3WCY4_GLOUD</name>
<dbReference type="STRING" id="431595.K3WCY4"/>
<proteinExistence type="predicted"/>
<dbReference type="PANTHER" id="PTHR47460">
    <property type="entry name" value="SERINE/THREONINE-PROTEIN KINASE-LIKE PROTEIN ACR4"/>
    <property type="match status" value="1"/>
</dbReference>
<keyword evidence="7" id="KW-1015">Disulfide bond</keyword>
<dbReference type="PANTHER" id="PTHR47460:SF1">
    <property type="entry name" value="SERINE_THREONINE-PROTEIN KINASE-LIKE PROTEIN ACR4"/>
    <property type="match status" value="1"/>
</dbReference>
<evidence type="ECO:0000313" key="14">
    <source>
        <dbReference type="Proteomes" id="UP000019132"/>
    </source>
</evidence>
<evidence type="ECO:0000256" key="3">
    <source>
        <dbReference type="ARBA" id="ARBA00022692"/>
    </source>
</evidence>
<dbReference type="InterPro" id="IPR009091">
    <property type="entry name" value="RCC1/BLIP-II"/>
</dbReference>
<dbReference type="PROSITE" id="PS50012">
    <property type="entry name" value="RCC1_3"/>
    <property type="match status" value="1"/>
</dbReference>
<keyword evidence="14" id="KW-1185">Reference proteome</keyword>
<dbReference type="EC" id="2.7.11.1" evidence="2"/>
<dbReference type="Proteomes" id="UP000019132">
    <property type="component" value="Unassembled WGS sequence"/>
</dbReference>
<evidence type="ECO:0000256" key="2">
    <source>
        <dbReference type="ARBA" id="ARBA00012513"/>
    </source>
</evidence>
<evidence type="ECO:0000313" key="13">
    <source>
        <dbReference type="EnsemblProtists" id="PYU1_T002825"/>
    </source>
</evidence>
<keyword evidence="5" id="KW-1133">Transmembrane helix</keyword>
<dbReference type="OMA" id="WGMRSGV"/>
<dbReference type="InterPro" id="IPR000408">
    <property type="entry name" value="Reg_chr_condens"/>
</dbReference>
<evidence type="ECO:0000256" key="4">
    <source>
        <dbReference type="ARBA" id="ARBA00022729"/>
    </source>
</evidence>
<organism evidence="13 14">
    <name type="scientific">Globisporangium ultimum (strain ATCC 200006 / CBS 805.95 / DAOM BR144)</name>
    <name type="common">Pythium ultimum</name>
    <dbReference type="NCBI Taxonomy" id="431595"/>
    <lineage>
        <taxon>Eukaryota</taxon>
        <taxon>Sar</taxon>
        <taxon>Stramenopiles</taxon>
        <taxon>Oomycota</taxon>
        <taxon>Peronosporomycetes</taxon>
        <taxon>Pythiales</taxon>
        <taxon>Pythiaceae</taxon>
        <taxon>Globisporangium</taxon>
    </lineage>
</organism>
<feature type="repeat" description="RCC1" evidence="12">
    <location>
        <begin position="32"/>
        <end position="68"/>
    </location>
</feature>
<dbReference type="AlphaFoldDB" id="K3WCY4"/>
<comment type="catalytic activity">
    <reaction evidence="10">
        <text>L-threonyl-[protein] + ATP = O-phospho-L-threonyl-[protein] + ADP + H(+)</text>
        <dbReference type="Rhea" id="RHEA:46608"/>
        <dbReference type="Rhea" id="RHEA-COMP:11060"/>
        <dbReference type="Rhea" id="RHEA-COMP:11605"/>
        <dbReference type="ChEBI" id="CHEBI:15378"/>
        <dbReference type="ChEBI" id="CHEBI:30013"/>
        <dbReference type="ChEBI" id="CHEBI:30616"/>
        <dbReference type="ChEBI" id="CHEBI:61977"/>
        <dbReference type="ChEBI" id="CHEBI:456216"/>
        <dbReference type="EC" id="2.7.11.1"/>
    </reaction>
</comment>
<dbReference type="InParanoid" id="K3WCY4"/>
<evidence type="ECO:0000256" key="12">
    <source>
        <dbReference type="PROSITE-ProRule" id="PRU00235"/>
    </source>
</evidence>
<comment type="subcellular location">
    <subcellularLocation>
        <location evidence="1">Membrane</location>
        <topology evidence="1">Single-pass type I membrane protein</topology>
    </subcellularLocation>
</comment>
<reference evidence="13" key="3">
    <citation type="submission" date="2015-02" db="UniProtKB">
        <authorList>
            <consortium name="EnsemblProtists"/>
        </authorList>
    </citation>
    <scope>IDENTIFICATION</scope>
    <source>
        <strain evidence="13">DAOM BR144</strain>
    </source>
</reference>
<keyword evidence="6" id="KW-0472">Membrane</keyword>